<gene>
    <name evidence="2" type="ORF">LshimejAT787_0801050</name>
</gene>
<feature type="compositionally biased region" description="Low complexity" evidence="1">
    <location>
        <begin position="445"/>
        <end position="460"/>
    </location>
</feature>
<protein>
    <submittedName>
        <fullName evidence="2">Uncharacterized protein</fullName>
    </submittedName>
</protein>
<feature type="compositionally biased region" description="Polar residues" evidence="1">
    <location>
        <begin position="399"/>
        <end position="408"/>
    </location>
</feature>
<feature type="compositionally biased region" description="Polar residues" evidence="1">
    <location>
        <begin position="26"/>
        <end position="35"/>
    </location>
</feature>
<evidence type="ECO:0000313" key="3">
    <source>
        <dbReference type="Proteomes" id="UP001063166"/>
    </source>
</evidence>
<proteinExistence type="predicted"/>
<sequence>MAVAPMPTRRFFGDTGSLKSFRGDGCSSNPPSLKASSLKARKPFVPAMPSLLGRPRRWTQSGDSTDFEVRHRRGIKDEDFNAATPKPLPNLKPGEMHSASRMRGASAGFGNSDGSGQNKPEIAQRPSTRPKTILQLFSGKFRSRSSGPGQPSTAPTPFQSPARGESSFASKENREAALRERGLLPPLRPNADLSQAERERDHHLPVLPSPSNDEVLAVDGESKKVSAASIVKQEWEAKNKGSPDTDSQRERMSTFKFGGLALPPVSMEVTSTAPTISVSSPTISAEGPTAPSDTAASPLPPHADGSEAGSSNLTPSLDAASHTDAATTATLNTSESAPSTGQRSRPTGLKIQVQELKIPVIIESPVEEPSLSATVSSGLAGELAPAEVAVSIDTADTSALPNAATSPISRPRGRGFTEPPSIGGLKAPDSDRSKSFNPFKRSQALSPHLPSSDSPSGGATRRLSMLSMRRSFVGTLFKPEKVSDASRTPPSPTIPMDQASKSPLSPTPSPSSPKWTTLFPPGAAGAADANANAKGQLLSRRQAVSPTLHSRGSILLEASNIEDDETRRMTELAFLG</sequence>
<feature type="region of interest" description="Disordered" evidence="1">
    <location>
        <begin position="478"/>
        <end position="544"/>
    </location>
</feature>
<feature type="compositionally biased region" description="Basic and acidic residues" evidence="1">
    <location>
        <begin position="171"/>
        <end position="182"/>
    </location>
</feature>
<evidence type="ECO:0000256" key="1">
    <source>
        <dbReference type="SAM" id="MobiDB-lite"/>
    </source>
</evidence>
<feature type="compositionally biased region" description="Basic and acidic residues" evidence="1">
    <location>
        <begin position="195"/>
        <end position="204"/>
    </location>
</feature>
<feature type="compositionally biased region" description="Polar residues" evidence="1">
    <location>
        <begin position="268"/>
        <end position="283"/>
    </location>
</feature>
<reference evidence="2" key="1">
    <citation type="submission" date="2022-07" db="EMBL/GenBank/DDBJ databases">
        <title>The genome of Lyophyllum shimeji provides insight into the initial evolution of ectomycorrhizal fungal genome.</title>
        <authorList>
            <person name="Kobayashi Y."/>
            <person name="Shibata T."/>
            <person name="Hirakawa H."/>
            <person name="Shigenobu S."/>
            <person name="Nishiyama T."/>
            <person name="Yamada A."/>
            <person name="Hasebe M."/>
            <person name="Kawaguchi M."/>
        </authorList>
    </citation>
    <scope>NUCLEOTIDE SEQUENCE</scope>
    <source>
        <strain evidence="2">AT787</strain>
    </source>
</reference>
<name>A0A9P3PRG3_LYOSH</name>
<feature type="compositionally biased region" description="Polar residues" evidence="1">
    <location>
        <begin position="332"/>
        <end position="345"/>
    </location>
</feature>
<organism evidence="2 3">
    <name type="scientific">Lyophyllum shimeji</name>
    <name type="common">Hon-shimeji</name>
    <name type="synonym">Tricholoma shimeji</name>
    <dbReference type="NCBI Taxonomy" id="47721"/>
    <lineage>
        <taxon>Eukaryota</taxon>
        <taxon>Fungi</taxon>
        <taxon>Dikarya</taxon>
        <taxon>Basidiomycota</taxon>
        <taxon>Agaricomycotina</taxon>
        <taxon>Agaricomycetes</taxon>
        <taxon>Agaricomycetidae</taxon>
        <taxon>Agaricales</taxon>
        <taxon>Tricholomatineae</taxon>
        <taxon>Lyophyllaceae</taxon>
        <taxon>Lyophyllum</taxon>
    </lineage>
</organism>
<accession>A0A9P3PRG3</accession>
<feature type="compositionally biased region" description="Low complexity" evidence="1">
    <location>
        <begin position="512"/>
        <end position="533"/>
    </location>
</feature>
<feature type="compositionally biased region" description="Basic and acidic residues" evidence="1">
    <location>
        <begin position="233"/>
        <end position="253"/>
    </location>
</feature>
<dbReference type="AlphaFoldDB" id="A0A9P3PRG3"/>
<dbReference type="EMBL" id="BRPK01000008">
    <property type="protein sequence ID" value="GLB40234.1"/>
    <property type="molecule type" value="Genomic_DNA"/>
</dbReference>
<keyword evidence="3" id="KW-1185">Reference proteome</keyword>
<dbReference type="OrthoDB" id="3168445at2759"/>
<feature type="region of interest" description="Disordered" evidence="1">
    <location>
        <begin position="399"/>
        <end position="460"/>
    </location>
</feature>
<feature type="region of interest" description="Disordered" evidence="1">
    <location>
        <begin position="1"/>
        <end position="350"/>
    </location>
</feature>
<dbReference type="Proteomes" id="UP001063166">
    <property type="component" value="Unassembled WGS sequence"/>
</dbReference>
<feature type="compositionally biased region" description="Polar residues" evidence="1">
    <location>
        <begin position="144"/>
        <end position="159"/>
    </location>
</feature>
<evidence type="ECO:0000313" key="2">
    <source>
        <dbReference type="EMBL" id="GLB40234.1"/>
    </source>
</evidence>
<comment type="caution">
    <text evidence="2">The sequence shown here is derived from an EMBL/GenBank/DDBJ whole genome shotgun (WGS) entry which is preliminary data.</text>
</comment>
<feature type="compositionally biased region" description="Low complexity" evidence="1">
    <location>
        <begin position="316"/>
        <end position="331"/>
    </location>
</feature>